<comment type="caution">
    <text evidence="1">The sequence shown here is derived from an EMBL/GenBank/DDBJ whole genome shotgun (WGS) entry which is preliminary data.</text>
</comment>
<dbReference type="RefSeq" id="WP_254154473.1">
    <property type="nucleotide sequence ID" value="NZ_JAHESD010000032.1"/>
</dbReference>
<protein>
    <submittedName>
        <fullName evidence="1">Uncharacterized protein</fullName>
    </submittedName>
</protein>
<evidence type="ECO:0000313" key="1">
    <source>
        <dbReference type="EMBL" id="MBT1704512.1"/>
    </source>
</evidence>
<accession>A0ABS5VUL5</accession>
<name>A0ABS5VUL5_9BACT</name>
<evidence type="ECO:0000313" key="2">
    <source>
        <dbReference type="Proteomes" id="UP000772618"/>
    </source>
</evidence>
<sequence>MEVFDKLSFKTKGTILKRYADYVTVISFFNYKVKLYSWDGFFIEEYYNIEERKVTRISAVTERDLQKYIKKVSLNELGFN</sequence>
<organism evidence="1 2">
    <name type="scientific">Chryseosolibacter indicus</name>
    <dbReference type="NCBI Taxonomy" id="2782351"/>
    <lineage>
        <taxon>Bacteria</taxon>
        <taxon>Pseudomonadati</taxon>
        <taxon>Bacteroidota</taxon>
        <taxon>Cytophagia</taxon>
        <taxon>Cytophagales</taxon>
        <taxon>Chryseotaleaceae</taxon>
        <taxon>Chryseosolibacter</taxon>
    </lineage>
</organism>
<dbReference type="Proteomes" id="UP000772618">
    <property type="component" value="Unassembled WGS sequence"/>
</dbReference>
<gene>
    <name evidence="1" type="ORF">KK060_14555</name>
</gene>
<dbReference type="EMBL" id="JAHESD010000032">
    <property type="protein sequence ID" value="MBT1704512.1"/>
    <property type="molecule type" value="Genomic_DNA"/>
</dbReference>
<keyword evidence="2" id="KW-1185">Reference proteome</keyword>
<reference evidence="1 2" key="1">
    <citation type="submission" date="2021-05" db="EMBL/GenBank/DDBJ databases">
        <title>A Polyphasic approach of four new species of the genus Ohtaekwangia: Ohtaekwangia histidinii sp. nov., Ohtaekwangia cretensis sp. nov., Ohtaekwangia indiensis sp. nov., Ohtaekwangia reichenbachii sp. nov. from diverse environment.</title>
        <authorList>
            <person name="Octaviana S."/>
        </authorList>
    </citation>
    <scope>NUCLEOTIDE SEQUENCE [LARGE SCALE GENOMIC DNA]</scope>
    <source>
        <strain evidence="1 2">PWU20</strain>
    </source>
</reference>
<proteinExistence type="predicted"/>